<dbReference type="OrthoDB" id="10296702at2759"/>
<keyword evidence="2" id="KW-1185">Reference proteome</keyword>
<gene>
    <name evidence="1" type="ORF">PanWU01x14_190020</name>
</gene>
<reference evidence="2" key="1">
    <citation type="submission" date="2016-06" db="EMBL/GenBank/DDBJ databases">
        <title>Parallel loss of symbiosis genes in relatives of nitrogen-fixing non-legume Parasponia.</title>
        <authorList>
            <person name="Van Velzen R."/>
            <person name="Holmer R."/>
            <person name="Bu F."/>
            <person name="Rutten L."/>
            <person name="Van Zeijl A."/>
            <person name="Liu W."/>
            <person name="Santuari L."/>
            <person name="Cao Q."/>
            <person name="Sharma T."/>
            <person name="Shen D."/>
            <person name="Roswanjaya Y."/>
            <person name="Wardhani T."/>
            <person name="Kalhor M.S."/>
            <person name="Jansen J."/>
            <person name="Van den Hoogen J."/>
            <person name="Gungor B."/>
            <person name="Hartog M."/>
            <person name="Hontelez J."/>
            <person name="Verver J."/>
            <person name="Yang W.-C."/>
            <person name="Schijlen E."/>
            <person name="Repin R."/>
            <person name="Schilthuizen M."/>
            <person name="Schranz E."/>
            <person name="Heidstra R."/>
            <person name="Miyata K."/>
            <person name="Fedorova E."/>
            <person name="Kohlen W."/>
            <person name="Bisseling T."/>
            <person name="Smit S."/>
            <person name="Geurts R."/>
        </authorList>
    </citation>
    <scope>NUCLEOTIDE SEQUENCE [LARGE SCALE GENOMIC DNA]</scope>
    <source>
        <strain evidence="2">cv. WU1-14</strain>
    </source>
</reference>
<dbReference type="EMBL" id="JXTB01000186">
    <property type="protein sequence ID" value="PON55074.1"/>
    <property type="molecule type" value="Genomic_DNA"/>
</dbReference>
<protein>
    <submittedName>
        <fullName evidence="1">Uncharacterized protein</fullName>
    </submittedName>
</protein>
<dbReference type="AlphaFoldDB" id="A0A2P5C240"/>
<accession>A0A2P5C240</accession>
<comment type="caution">
    <text evidence="1">The sequence shown here is derived from an EMBL/GenBank/DDBJ whole genome shotgun (WGS) entry which is preliminary data.</text>
</comment>
<evidence type="ECO:0000313" key="1">
    <source>
        <dbReference type="EMBL" id="PON55074.1"/>
    </source>
</evidence>
<name>A0A2P5C240_PARAD</name>
<dbReference type="Proteomes" id="UP000237105">
    <property type="component" value="Unassembled WGS sequence"/>
</dbReference>
<organism evidence="1 2">
    <name type="scientific">Parasponia andersonii</name>
    <name type="common">Sponia andersonii</name>
    <dbReference type="NCBI Taxonomy" id="3476"/>
    <lineage>
        <taxon>Eukaryota</taxon>
        <taxon>Viridiplantae</taxon>
        <taxon>Streptophyta</taxon>
        <taxon>Embryophyta</taxon>
        <taxon>Tracheophyta</taxon>
        <taxon>Spermatophyta</taxon>
        <taxon>Magnoliopsida</taxon>
        <taxon>eudicotyledons</taxon>
        <taxon>Gunneridae</taxon>
        <taxon>Pentapetalae</taxon>
        <taxon>rosids</taxon>
        <taxon>fabids</taxon>
        <taxon>Rosales</taxon>
        <taxon>Cannabaceae</taxon>
        <taxon>Parasponia</taxon>
    </lineage>
</organism>
<evidence type="ECO:0000313" key="2">
    <source>
        <dbReference type="Proteomes" id="UP000237105"/>
    </source>
</evidence>
<sequence length="119" mass="13581">MDRRRRIKIMLQVRELTGTINYSYSSRIPLPIDKKIHFSNTQLSVLRNEECLANSFKTEYMTPFIGCNLFDTVNACTLLSISIQLTAPSFLTRLLFISCLTFSANSHLPSTACILERNT</sequence>
<proteinExistence type="predicted"/>